<protein>
    <submittedName>
        <fullName evidence="3">Uncharacterized protein</fullName>
    </submittedName>
</protein>
<accession>A0A1F6DH93</accession>
<dbReference type="GO" id="GO:0006351">
    <property type="term" value="P:DNA-templated transcription"/>
    <property type="evidence" value="ECO:0007669"/>
    <property type="project" value="TreeGrafter"/>
</dbReference>
<sequence length="88" mass="9872">MTTINIRIEEKTKKAASKALKGIGLDISSGVKLFLHQVVTEKGLPFTPTKRSPKEIRAKWDASIEEALRSGKRYSTAKELFKDLDKLI</sequence>
<comment type="caution">
    <text evidence="3">The sequence shown here is derived from an EMBL/GenBank/DDBJ whole genome shotgun (WGS) entry which is preliminary data.</text>
</comment>
<comment type="similarity">
    <text evidence="1">Belongs to the RelB/DinJ antitoxin family.</text>
</comment>
<dbReference type="EMBL" id="MFLA01000001">
    <property type="protein sequence ID" value="OGG60751.1"/>
    <property type="molecule type" value="Genomic_DNA"/>
</dbReference>
<dbReference type="NCBIfam" id="TIGR02384">
    <property type="entry name" value="RelB_DinJ"/>
    <property type="match status" value="1"/>
</dbReference>
<dbReference type="PIRSF" id="PIRSF003108">
    <property type="entry name" value="DinJ"/>
    <property type="match status" value="1"/>
</dbReference>
<dbReference type="AlphaFoldDB" id="A0A1F6DH93"/>
<organism evidence="3 4">
    <name type="scientific">Candidatus Kaiserbacteria bacterium RIFCSPHIGHO2_01_FULL_56_24</name>
    <dbReference type="NCBI Taxonomy" id="1798487"/>
    <lineage>
        <taxon>Bacteria</taxon>
        <taxon>Candidatus Kaiseribacteriota</taxon>
    </lineage>
</organism>
<proteinExistence type="inferred from homology"/>
<gene>
    <name evidence="3" type="ORF">A2765_01395</name>
</gene>
<dbReference type="Gene3D" id="1.10.1220.10">
    <property type="entry name" value="Met repressor-like"/>
    <property type="match status" value="1"/>
</dbReference>
<dbReference type="Proteomes" id="UP000176377">
    <property type="component" value="Unassembled WGS sequence"/>
</dbReference>
<dbReference type="InterPro" id="IPR007337">
    <property type="entry name" value="RelB/DinJ"/>
</dbReference>
<reference evidence="3 4" key="1">
    <citation type="journal article" date="2016" name="Nat. Commun.">
        <title>Thousands of microbial genomes shed light on interconnected biogeochemical processes in an aquifer system.</title>
        <authorList>
            <person name="Anantharaman K."/>
            <person name="Brown C.T."/>
            <person name="Hug L.A."/>
            <person name="Sharon I."/>
            <person name="Castelle C.J."/>
            <person name="Probst A.J."/>
            <person name="Thomas B.C."/>
            <person name="Singh A."/>
            <person name="Wilkins M.J."/>
            <person name="Karaoz U."/>
            <person name="Brodie E.L."/>
            <person name="Williams K.H."/>
            <person name="Hubbard S.S."/>
            <person name="Banfield J.F."/>
        </authorList>
    </citation>
    <scope>NUCLEOTIDE SEQUENCE [LARGE SCALE GENOMIC DNA]</scope>
</reference>
<dbReference type="PANTHER" id="PTHR38781:SF1">
    <property type="entry name" value="ANTITOXIN DINJ-RELATED"/>
    <property type="match status" value="1"/>
</dbReference>
<dbReference type="Pfam" id="PF04221">
    <property type="entry name" value="RelB"/>
    <property type="match status" value="1"/>
</dbReference>
<dbReference type="GO" id="GO:0044010">
    <property type="term" value="P:single-species biofilm formation"/>
    <property type="evidence" value="ECO:0007669"/>
    <property type="project" value="InterPro"/>
</dbReference>
<evidence type="ECO:0000256" key="2">
    <source>
        <dbReference type="ARBA" id="ARBA00022649"/>
    </source>
</evidence>
<dbReference type="InterPro" id="IPR013321">
    <property type="entry name" value="Arc_rbn_hlx_hlx"/>
</dbReference>
<dbReference type="GO" id="GO:0006355">
    <property type="term" value="P:regulation of DNA-templated transcription"/>
    <property type="evidence" value="ECO:0007669"/>
    <property type="project" value="InterPro"/>
</dbReference>
<evidence type="ECO:0000313" key="3">
    <source>
        <dbReference type="EMBL" id="OGG60751.1"/>
    </source>
</evidence>
<evidence type="ECO:0000313" key="4">
    <source>
        <dbReference type="Proteomes" id="UP000176377"/>
    </source>
</evidence>
<dbReference type="InterPro" id="IPR026262">
    <property type="entry name" value="DinJ"/>
</dbReference>
<evidence type="ECO:0000256" key="1">
    <source>
        <dbReference type="ARBA" id="ARBA00010562"/>
    </source>
</evidence>
<dbReference type="PANTHER" id="PTHR38781">
    <property type="entry name" value="ANTITOXIN DINJ-RELATED"/>
    <property type="match status" value="1"/>
</dbReference>
<dbReference type="GO" id="GO:0015643">
    <property type="term" value="F:toxic substance binding"/>
    <property type="evidence" value="ECO:0007669"/>
    <property type="project" value="InterPro"/>
</dbReference>
<keyword evidence="2" id="KW-1277">Toxin-antitoxin system</keyword>
<name>A0A1F6DH93_9BACT</name>
<dbReference type="GO" id="GO:0000987">
    <property type="term" value="F:cis-regulatory region sequence-specific DNA binding"/>
    <property type="evidence" value="ECO:0007669"/>
    <property type="project" value="InterPro"/>
</dbReference>